<keyword evidence="4" id="KW-0677">Repeat</keyword>
<keyword evidence="5 8" id="KW-1133">Transmembrane helix</keyword>
<feature type="domain" description="RCK C-terminal" evidence="9">
    <location>
        <begin position="209"/>
        <end position="294"/>
    </location>
</feature>
<reference evidence="10 11" key="1">
    <citation type="submission" date="2023-01" db="EMBL/GenBank/DDBJ databases">
        <title>Cultivation and genomic characterization of new, ubiquitous marine nitrite-oxidizing bacteria from the Nitrospirales.</title>
        <authorList>
            <person name="Mueller A.J."/>
            <person name="Daebeler A."/>
            <person name="Herbold C.W."/>
            <person name="Kirkegaard R.H."/>
            <person name="Daims H."/>
        </authorList>
    </citation>
    <scope>NUCLEOTIDE SEQUENCE [LARGE SCALE GENOMIC DNA]</scope>
    <source>
        <strain evidence="10 11">DK</strain>
    </source>
</reference>
<organism evidence="10 11">
    <name type="scientific">Candidatus Nitrospira neomarina</name>
    <dbReference type="NCBI Taxonomy" id="3020899"/>
    <lineage>
        <taxon>Bacteria</taxon>
        <taxon>Pseudomonadati</taxon>
        <taxon>Nitrospirota</taxon>
        <taxon>Nitrospiria</taxon>
        <taxon>Nitrospirales</taxon>
        <taxon>Nitrospiraceae</taxon>
        <taxon>Nitrospira</taxon>
    </lineage>
</organism>
<feature type="transmembrane region" description="Helical" evidence="8">
    <location>
        <begin position="431"/>
        <end position="449"/>
    </location>
</feature>
<evidence type="ECO:0000313" key="10">
    <source>
        <dbReference type="EMBL" id="WNM61294.1"/>
    </source>
</evidence>
<dbReference type="GO" id="GO:0008324">
    <property type="term" value="F:monoatomic cation transmembrane transporter activity"/>
    <property type="evidence" value="ECO:0007669"/>
    <property type="project" value="InterPro"/>
</dbReference>
<evidence type="ECO:0000256" key="1">
    <source>
        <dbReference type="ARBA" id="ARBA00004141"/>
    </source>
</evidence>
<feature type="transmembrane region" description="Helical" evidence="8">
    <location>
        <begin position="542"/>
        <end position="559"/>
    </location>
</feature>
<feature type="transmembrane region" description="Helical" evidence="8">
    <location>
        <begin position="6"/>
        <end position="21"/>
    </location>
</feature>
<evidence type="ECO:0000256" key="7">
    <source>
        <dbReference type="SAM" id="MobiDB-lite"/>
    </source>
</evidence>
<dbReference type="SUPFAM" id="SSF116726">
    <property type="entry name" value="TrkA C-terminal domain-like"/>
    <property type="match status" value="2"/>
</dbReference>
<feature type="transmembrane region" description="Helical" evidence="8">
    <location>
        <begin position="518"/>
        <end position="536"/>
    </location>
</feature>
<dbReference type="Proteomes" id="UP001302494">
    <property type="component" value="Chromosome"/>
</dbReference>
<proteinExistence type="predicted"/>
<evidence type="ECO:0000259" key="9">
    <source>
        <dbReference type="PROSITE" id="PS51202"/>
    </source>
</evidence>
<evidence type="ECO:0000256" key="5">
    <source>
        <dbReference type="ARBA" id="ARBA00022989"/>
    </source>
</evidence>
<feature type="transmembrane region" description="Helical" evidence="8">
    <location>
        <begin position="456"/>
        <end position="475"/>
    </location>
</feature>
<protein>
    <submittedName>
        <fullName evidence="10">SLC13 family permease</fullName>
    </submittedName>
</protein>
<feature type="transmembrane region" description="Helical" evidence="8">
    <location>
        <begin position="181"/>
        <end position="201"/>
    </location>
</feature>
<keyword evidence="11" id="KW-1185">Reference proteome</keyword>
<dbReference type="Pfam" id="PF03600">
    <property type="entry name" value="CitMHS"/>
    <property type="match status" value="1"/>
</dbReference>
<evidence type="ECO:0000256" key="3">
    <source>
        <dbReference type="ARBA" id="ARBA00022692"/>
    </source>
</evidence>
<feature type="transmembrane region" description="Helical" evidence="8">
    <location>
        <begin position="51"/>
        <end position="70"/>
    </location>
</feature>
<evidence type="ECO:0000256" key="8">
    <source>
        <dbReference type="SAM" id="Phobius"/>
    </source>
</evidence>
<evidence type="ECO:0000256" key="6">
    <source>
        <dbReference type="ARBA" id="ARBA00023136"/>
    </source>
</evidence>
<feature type="compositionally biased region" description="Basic and acidic residues" evidence="7">
    <location>
        <begin position="301"/>
        <end position="319"/>
    </location>
</feature>
<feature type="region of interest" description="Disordered" evidence="7">
    <location>
        <begin position="299"/>
        <end position="319"/>
    </location>
</feature>
<keyword evidence="2" id="KW-0813">Transport</keyword>
<keyword evidence="3 8" id="KW-0812">Transmembrane</keyword>
<keyword evidence="6 8" id="KW-0472">Membrane</keyword>
<dbReference type="PANTHER" id="PTHR43652">
    <property type="entry name" value="BASIC AMINO ACID ANTIPORTER YFCC-RELATED"/>
    <property type="match status" value="1"/>
</dbReference>
<dbReference type="InterPro" id="IPR004680">
    <property type="entry name" value="Cit_transptr-like_dom"/>
</dbReference>
<dbReference type="AlphaFoldDB" id="A0AA96GN80"/>
<dbReference type="RefSeq" id="WP_312743238.1">
    <property type="nucleotide sequence ID" value="NZ_CP116968.1"/>
</dbReference>
<evidence type="ECO:0000256" key="4">
    <source>
        <dbReference type="ARBA" id="ARBA00022737"/>
    </source>
</evidence>
<dbReference type="EMBL" id="CP116968">
    <property type="protein sequence ID" value="WNM61294.1"/>
    <property type="molecule type" value="Genomic_DNA"/>
</dbReference>
<gene>
    <name evidence="10" type="ORF">PQG83_16270</name>
</gene>
<feature type="transmembrane region" description="Helical" evidence="8">
    <location>
        <begin position="580"/>
        <end position="600"/>
    </location>
</feature>
<dbReference type="GO" id="GO:0006813">
    <property type="term" value="P:potassium ion transport"/>
    <property type="evidence" value="ECO:0007669"/>
    <property type="project" value="InterPro"/>
</dbReference>
<dbReference type="PROSITE" id="PS51202">
    <property type="entry name" value="RCK_C"/>
    <property type="match status" value="2"/>
</dbReference>
<feature type="domain" description="RCK C-terminal" evidence="9">
    <location>
        <begin position="309"/>
        <end position="395"/>
    </location>
</feature>
<dbReference type="InterPro" id="IPR031312">
    <property type="entry name" value="Na/sul_symport_CS"/>
</dbReference>
<dbReference type="InterPro" id="IPR006037">
    <property type="entry name" value="RCK_C"/>
</dbReference>
<dbReference type="InterPro" id="IPR036721">
    <property type="entry name" value="RCK_C_sf"/>
</dbReference>
<evidence type="ECO:0000256" key="2">
    <source>
        <dbReference type="ARBA" id="ARBA00022448"/>
    </source>
</evidence>
<dbReference type="KEGG" id="nneo:PQG83_16270"/>
<accession>A0AA96GN80</accession>
<dbReference type="Gene3D" id="3.30.70.1450">
    <property type="entry name" value="Regulator of K+ conductance, C-terminal domain"/>
    <property type="match status" value="2"/>
</dbReference>
<dbReference type="PANTHER" id="PTHR43652:SF2">
    <property type="entry name" value="BASIC AMINO ACID ANTIPORTER YFCC-RELATED"/>
    <property type="match status" value="1"/>
</dbReference>
<name>A0AA96GN80_9BACT</name>
<feature type="transmembrane region" description="Helical" evidence="8">
    <location>
        <begin position="135"/>
        <end position="161"/>
    </location>
</feature>
<sequence>MNSDHLFFLGLMGILLVLFIWERWRYDLVALSALLLSTVLGFVPSEEAFLGFGHPAVVTVAAVLIISRGLSNAGVVEMLTRYVKGATSLSPSLHVAVLSSLGGLISTVMNNVGALALLMPVAIQSSVEAKRSPAVVLMPLAFGTILGGMVTLIGTPPNIIVAHYRAEVAGEPFGMFDFTPVGGIMALVGILFVALVGWRLIPIARRSQNAPQDLFSIQEYLTEVEVPENSKAIGKSLSELELATEDSDALIIGLVRGDQSIRGAAWREHIQVGDVLVLEAGPQGINKFVSTLGLKLTGTQPKEEGQESEKKPSAGKDGDMLLEAVVPPDRSWLVGRMAGSLKLRSRFGINLLGASRQGTPYRGRLREFRFKAGDVLLLQGEKDRVLEVIGLLGCLPLAERGIQLVKPGQAWLAGGVFALALGSAMSGLASLPIALICAALGMVLFNIVSPRDVYQAVDWPVLVLLGAMIPIGQALERSGATTVLAQFLVGMMEEFPPVLLLGLIMVMTMTLSDVMNNAATAVVMAPLSVAVALNLGVSTDPFLMAVAIGASCAFLTPIGHQNNLLVMGPGGYRFGDYWRMGLPLELLILVVSLPLLVFMWPLTGQG</sequence>
<dbReference type="Pfam" id="PF02080">
    <property type="entry name" value="TrkA_C"/>
    <property type="match status" value="2"/>
</dbReference>
<evidence type="ECO:0000313" key="11">
    <source>
        <dbReference type="Proteomes" id="UP001302494"/>
    </source>
</evidence>
<feature type="transmembrane region" description="Helical" evidence="8">
    <location>
        <begin position="495"/>
        <end position="511"/>
    </location>
</feature>
<dbReference type="PROSITE" id="PS01271">
    <property type="entry name" value="NA_SULFATE"/>
    <property type="match status" value="1"/>
</dbReference>
<comment type="subcellular location">
    <subcellularLocation>
        <location evidence="1">Membrane</location>
        <topology evidence="1">Multi-pass membrane protein</topology>
    </subcellularLocation>
</comment>
<dbReference type="GO" id="GO:0005886">
    <property type="term" value="C:plasma membrane"/>
    <property type="evidence" value="ECO:0007669"/>
    <property type="project" value="TreeGrafter"/>
</dbReference>
<feature type="transmembrane region" description="Helical" evidence="8">
    <location>
        <begin position="28"/>
        <end position="45"/>
    </location>
</feature>
<dbReference type="InterPro" id="IPR051679">
    <property type="entry name" value="DASS-Related_Transporters"/>
</dbReference>